<keyword evidence="5 12" id="KW-0378">Hydrolase</keyword>
<dbReference type="Gene3D" id="3.40.50.300">
    <property type="entry name" value="P-loop containing nucleotide triphosphate hydrolases"/>
    <property type="match status" value="1"/>
</dbReference>
<evidence type="ECO:0000256" key="3">
    <source>
        <dbReference type="ARBA" id="ARBA00022741"/>
    </source>
</evidence>
<dbReference type="AlphaFoldDB" id="A0A7Y3R8V1"/>
<reference evidence="14 15" key="1">
    <citation type="submission" date="2020-05" db="EMBL/GenBank/DDBJ databases">
        <title>Draft genome of Flavobacterium sp. IMCC34852.</title>
        <authorList>
            <person name="Song J."/>
            <person name="Cho J.-C."/>
        </authorList>
    </citation>
    <scope>NUCLEOTIDE SEQUENCE [LARGE SCALE GENOMIC DNA]</scope>
    <source>
        <strain evidence="14 15">IMCC34852</strain>
    </source>
</reference>
<dbReference type="Pfam" id="PF03144">
    <property type="entry name" value="GTP_EFTU_D2"/>
    <property type="match status" value="1"/>
</dbReference>
<dbReference type="GO" id="GO:0003746">
    <property type="term" value="F:translation elongation factor activity"/>
    <property type="evidence" value="ECO:0007669"/>
    <property type="project" value="UniProtKB-UniRule"/>
</dbReference>
<dbReference type="InterPro" id="IPR000795">
    <property type="entry name" value="T_Tr_GTP-bd_dom"/>
</dbReference>
<comment type="function">
    <text evidence="9">May play an important regulatory role in cell growth and in the bacterial response to nutrient deprivation.</text>
</comment>
<keyword evidence="3 12" id="KW-0547">Nucleotide-binding</keyword>
<keyword evidence="15" id="KW-1185">Reference proteome</keyword>
<feature type="binding site" evidence="12">
    <location>
        <begin position="19"/>
        <end position="26"/>
    </location>
    <ligand>
        <name>GTP</name>
        <dbReference type="ChEBI" id="CHEBI:37565"/>
    </ligand>
</feature>
<dbReference type="GO" id="GO:0003924">
    <property type="term" value="F:GTPase activity"/>
    <property type="evidence" value="ECO:0007669"/>
    <property type="project" value="UniProtKB-UniRule"/>
</dbReference>
<protein>
    <recommendedName>
        <fullName evidence="8 12">Elongation factor Tu</fullName>
        <shortName evidence="12">EF-Tu</shortName>
        <ecNumber evidence="12">3.6.5.3</ecNumber>
    </recommendedName>
</protein>
<dbReference type="SUPFAM" id="SSF52540">
    <property type="entry name" value="P-loop containing nucleoside triphosphate hydrolases"/>
    <property type="match status" value="1"/>
</dbReference>
<dbReference type="InterPro" id="IPR050055">
    <property type="entry name" value="EF-Tu_GTPase"/>
</dbReference>
<evidence type="ECO:0000256" key="2">
    <source>
        <dbReference type="ARBA" id="ARBA00022490"/>
    </source>
</evidence>
<keyword evidence="12" id="KW-0479">Metal-binding</keyword>
<dbReference type="FunFam" id="3.40.50.300:FF:000003">
    <property type="entry name" value="Elongation factor Tu"/>
    <property type="match status" value="1"/>
</dbReference>
<dbReference type="SUPFAM" id="SSF50465">
    <property type="entry name" value="EF-Tu/eEF-1alpha/eIF2-gamma C-terminal domain"/>
    <property type="match status" value="1"/>
</dbReference>
<comment type="subcellular location">
    <subcellularLocation>
        <location evidence="12">Cytoplasm</location>
    </subcellularLocation>
</comment>
<dbReference type="PANTHER" id="PTHR43721">
    <property type="entry name" value="ELONGATION FACTOR TU-RELATED"/>
    <property type="match status" value="1"/>
</dbReference>
<dbReference type="CDD" id="cd01884">
    <property type="entry name" value="EF_Tu"/>
    <property type="match status" value="1"/>
</dbReference>
<evidence type="ECO:0000256" key="1">
    <source>
        <dbReference type="ARBA" id="ARBA00007249"/>
    </source>
</evidence>
<dbReference type="Proteomes" id="UP000536509">
    <property type="component" value="Unassembled WGS sequence"/>
</dbReference>
<dbReference type="InterPro" id="IPR004160">
    <property type="entry name" value="Transl_elong_EFTu/EF1A_C"/>
</dbReference>
<dbReference type="GO" id="GO:0005829">
    <property type="term" value="C:cytosol"/>
    <property type="evidence" value="ECO:0007669"/>
    <property type="project" value="TreeGrafter"/>
</dbReference>
<dbReference type="EC" id="3.6.5.3" evidence="12"/>
<dbReference type="NCBIfam" id="TIGR00231">
    <property type="entry name" value="small_GTP"/>
    <property type="match status" value="1"/>
</dbReference>
<dbReference type="NCBIfam" id="NF000766">
    <property type="entry name" value="PRK00049.1"/>
    <property type="match status" value="1"/>
</dbReference>
<dbReference type="NCBIfam" id="NF009373">
    <property type="entry name" value="PRK12736.1"/>
    <property type="match status" value="1"/>
</dbReference>
<evidence type="ECO:0000256" key="4">
    <source>
        <dbReference type="ARBA" id="ARBA00022768"/>
    </source>
</evidence>
<evidence type="ECO:0000256" key="11">
    <source>
        <dbReference type="ARBA" id="ARBA00064283"/>
    </source>
</evidence>
<gene>
    <name evidence="12 14" type="primary">tuf</name>
    <name evidence="14" type="ORF">HKT18_07345</name>
</gene>
<feature type="binding site" evidence="12">
    <location>
        <position position="26"/>
    </location>
    <ligand>
        <name>Mg(2+)</name>
        <dbReference type="ChEBI" id="CHEBI:18420"/>
    </ligand>
</feature>
<dbReference type="InterPro" id="IPR004161">
    <property type="entry name" value="EFTu-like_2"/>
</dbReference>
<dbReference type="InterPro" id="IPR004541">
    <property type="entry name" value="Transl_elong_EFTu/EF1A_bac/org"/>
</dbReference>
<dbReference type="CDD" id="cd03697">
    <property type="entry name" value="EFTU_II"/>
    <property type="match status" value="1"/>
</dbReference>
<dbReference type="PROSITE" id="PS51722">
    <property type="entry name" value="G_TR_2"/>
    <property type="match status" value="1"/>
</dbReference>
<comment type="function">
    <text evidence="12">GTP hydrolase that promotes the GTP-dependent binding of aminoacyl-tRNA to the A-site of ribosomes during protein biosynthesis.</text>
</comment>
<feature type="binding site" evidence="12">
    <location>
        <begin position="136"/>
        <end position="139"/>
    </location>
    <ligand>
        <name>GTP</name>
        <dbReference type="ChEBI" id="CHEBI:37565"/>
    </ligand>
</feature>
<comment type="catalytic activity">
    <reaction evidence="12">
        <text>GTP + H2O = GDP + phosphate + H(+)</text>
        <dbReference type="Rhea" id="RHEA:19669"/>
        <dbReference type="ChEBI" id="CHEBI:15377"/>
        <dbReference type="ChEBI" id="CHEBI:15378"/>
        <dbReference type="ChEBI" id="CHEBI:37565"/>
        <dbReference type="ChEBI" id="CHEBI:43474"/>
        <dbReference type="ChEBI" id="CHEBI:58189"/>
        <dbReference type="EC" id="3.6.5.3"/>
    </reaction>
</comment>
<evidence type="ECO:0000313" key="14">
    <source>
        <dbReference type="EMBL" id="NNT72024.1"/>
    </source>
</evidence>
<comment type="subunit">
    <text evidence="11">(Microbial infection) Upon infection by bacteriophage Qbeta, part of the viral RNA-dependent RNA polymerase complex, the other subunits are the viral replicase catalytic subunit (AC P14647), host ribosomal protein S1 and EF-Ts.</text>
</comment>
<dbReference type="FunFam" id="2.40.30.10:FF:000001">
    <property type="entry name" value="Elongation factor Tu"/>
    <property type="match status" value="1"/>
</dbReference>
<evidence type="ECO:0000313" key="15">
    <source>
        <dbReference type="Proteomes" id="UP000536509"/>
    </source>
</evidence>
<evidence type="ECO:0000256" key="12">
    <source>
        <dbReference type="HAMAP-Rule" id="MF_00118"/>
    </source>
</evidence>
<dbReference type="InterPro" id="IPR041709">
    <property type="entry name" value="EF-Tu_GTP-bd"/>
</dbReference>
<dbReference type="NCBIfam" id="TIGR00485">
    <property type="entry name" value="EF-Tu"/>
    <property type="match status" value="1"/>
</dbReference>
<evidence type="ECO:0000256" key="7">
    <source>
        <dbReference type="ARBA" id="ARBA00023134"/>
    </source>
</evidence>
<evidence type="ECO:0000256" key="6">
    <source>
        <dbReference type="ARBA" id="ARBA00022917"/>
    </source>
</evidence>
<dbReference type="PRINTS" id="PR00315">
    <property type="entry name" value="ELONGATNFCT"/>
</dbReference>
<keyword evidence="7 12" id="KW-0342">GTP-binding</keyword>
<dbReference type="InterPro" id="IPR031157">
    <property type="entry name" value="G_TR_CS"/>
</dbReference>
<dbReference type="NCBIfam" id="NF009372">
    <property type="entry name" value="PRK12735.1"/>
    <property type="match status" value="1"/>
</dbReference>
<dbReference type="HAMAP" id="MF_00118_B">
    <property type="entry name" value="EF_Tu_B"/>
    <property type="match status" value="1"/>
</dbReference>
<dbReference type="InterPro" id="IPR005225">
    <property type="entry name" value="Small_GTP-bd"/>
</dbReference>
<evidence type="ECO:0000259" key="13">
    <source>
        <dbReference type="PROSITE" id="PS51722"/>
    </source>
</evidence>
<evidence type="ECO:0000256" key="8">
    <source>
        <dbReference type="ARBA" id="ARBA00029554"/>
    </source>
</evidence>
<accession>A0A7Y3R8V1</accession>
<dbReference type="SUPFAM" id="SSF50447">
    <property type="entry name" value="Translation proteins"/>
    <property type="match status" value="1"/>
</dbReference>
<sequence>MAKENFNRSKPHLNIGTIGHVDHGKTTLTAAITKVLSDAGYCQAKSFDQIDNAPEEKERGITINTSHVEYETANRHYAHVDCPGHADYVKNMVTGAAQMDGAILVVAATDGPMPQTREHILLGRQVGIPRIVVFMNKVDMVDDAELLELVEMEIRDLLSFYEYDGDNGPVVQGSALGGLNNDPNWVPKIIELMEAVDNWIEEPVRDNAKPFLMPVEDVFTITGRGTVATGRIETGVANTGDPVEIIGMGADKLTSTITGVEMFRKILDRGEAGDNVGLLLRGIDKADIKRGMVICKPGSVKPHAKFKAEVYILKKEEGGRHTPFHNNYRPQFYVRTTDVTGVISLPAGVEMVMPGDNLTIDVALLSPIALNVGLRFAIREGGRTVGAGQVTSIED</sequence>
<dbReference type="Gene3D" id="2.40.30.10">
    <property type="entry name" value="Translation factors"/>
    <property type="match status" value="2"/>
</dbReference>
<keyword evidence="4 12" id="KW-0251">Elongation factor</keyword>
<dbReference type="PANTHER" id="PTHR43721:SF22">
    <property type="entry name" value="ELONGATION FACTOR TU, MITOCHONDRIAL"/>
    <property type="match status" value="1"/>
</dbReference>
<dbReference type="GO" id="GO:0005525">
    <property type="term" value="F:GTP binding"/>
    <property type="evidence" value="ECO:0007669"/>
    <property type="project" value="UniProtKB-UniRule"/>
</dbReference>
<dbReference type="InterPro" id="IPR027417">
    <property type="entry name" value="P-loop_NTPase"/>
</dbReference>
<name>A0A7Y3R8V1_9FLAO</name>
<proteinExistence type="inferred from homology"/>
<dbReference type="EMBL" id="JABEVX010000003">
    <property type="protein sequence ID" value="NNT72024.1"/>
    <property type="molecule type" value="Genomic_DNA"/>
</dbReference>
<dbReference type="CDD" id="cd03707">
    <property type="entry name" value="EFTU_III"/>
    <property type="match status" value="1"/>
</dbReference>
<feature type="domain" description="Tr-type G" evidence="13">
    <location>
        <begin position="10"/>
        <end position="204"/>
    </location>
</feature>
<comment type="caution">
    <text evidence="14">The sequence shown here is derived from an EMBL/GenBank/DDBJ whole genome shotgun (WGS) entry which is preliminary data.</text>
</comment>
<dbReference type="InterPro" id="IPR033720">
    <property type="entry name" value="EFTU_2"/>
</dbReference>
<organism evidence="14 15">
    <name type="scientific">Flavobacterium rivulicola</name>
    <dbReference type="NCBI Taxonomy" id="2732161"/>
    <lineage>
        <taxon>Bacteria</taxon>
        <taxon>Pseudomonadati</taxon>
        <taxon>Bacteroidota</taxon>
        <taxon>Flavobacteriia</taxon>
        <taxon>Flavobacteriales</taxon>
        <taxon>Flavobacteriaceae</taxon>
        <taxon>Flavobacterium</taxon>
    </lineage>
</organism>
<evidence type="ECO:0000256" key="9">
    <source>
        <dbReference type="ARBA" id="ARBA00058140"/>
    </source>
</evidence>
<evidence type="ECO:0000256" key="5">
    <source>
        <dbReference type="ARBA" id="ARBA00022801"/>
    </source>
</evidence>
<comment type="subunit">
    <text evidence="10">Monomer. Heterotetramer composed of two EF-Ts.EF-Tu dimer complexes.</text>
</comment>
<dbReference type="PROSITE" id="PS00301">
    <property type="entry name" value="G_TR_1"/>
    <property type="match status" value="1"/>
</dbReference>
<keyword evidence="2 12" id="KW-0963">Cytoplasm</keyword>
<dbReference type="InterPro" id="IPR009000">
    <property type="entry name" value="Transl_B-barrel_sf"/>
</dbReference>
<evidence type="ECO:0000256" key="10">
    <source>
        <dbReference type="ARBA" id="ARBA00063778"/>
    </source>
</evidence>
<dbReference type="Pfam" id="PF03143">
    <property type="entry name" value="GTP_EFTU_D3"/>
    <property type="match status" value="1"/>
</dbReference>
<keyword evidence="12" id="KW-0460">Magnesium</keyword>
<dbReference type="Pfam" id="PF00009">
    <property type="entry name" value="GTP_EFTU"/>
    <property type="match status" value="1"/>
</dbReference>
<comment type="similarity">
    <text evidence="1 12">Belongs to the TRAFAC class translation factor GTPase superfamily. Classic translation factor GTPase family. EF-Tu/EF-1A subfamily.</text>
</comment>
<dbReference type="GO" id="GO:0000287">
    <property type="term" value="F:magnesium ion binding"/>
    <property type="evidence" value="ECO:0007669"/>
    <property type="project" value="UniProtKB-UniRule"/>
</dbReference>
<dbReference type="InterPro" id="IPR009001">
    <property type="entry name" value="Transl_elong_EF1A/Init_IF2_C"/>
</dbReference>
<dbReference type="RefSeq" id="WP_171222207.1">
    <property type="nucleotide sequence ID" value="NZ_CP121446.1"/>
</dbReference>
<feature type="binding site" evidence="12">
    <location>
        <begin position="81"/>
        <end position="85"/>
    </location>
    <ligand>
        <name>GTP</name>
        <dbReference type="ChEBI" id="CHEBI:37565"/>
    </ligand>
</feature>
<keyword evidence="6 12" id="KW-0648">Protein biosynthesis</keyword>